<dbReference type="AlphaFoldDB" id="A0A2U1B4I5"/>
<dbReference type="InterPro" id="IPR008928">
    <property type="entry name" value="6-hairpin_glycosidase_sf"/>
</dbReference>
<proteinExistence type="predicted"/>
<dbReference type="GO" id="GO:0005975">
    <property type="term" value="P:carbohydrate metabolic process"/>
    <property type="evidence" value="ECO:0007669"/>
    <property type="project" value="InterPro"/>
</dbReference>
<dbReference type="Proteomes" id="UP000245959">
    <property type="component" value="Unassembled WGS sequence"/>
</dbReference>
<dbReference type="SUPFAM" id="SSF48208">
    <property type="entry name" value="Six-hairpin glycosidases"/>
    <property type="match status" value="1"/>
</dbReference>
<evidence type="ECO:0000313" key="2">
    <source>
        <dbReference type="Proteomes" id="UP000245959"/>
    </source>
</evidence>
<organism evidence="1 2">
    <name type="scientific">Victivallis vadensis</name>
    <dbReference type="NCBI Taxonomy" id="172901"/>
    <lineage>
        <taxon>Bacteria</taxon>
        <taxon>Pseudomonadati</taxon>
        <taxon>Lentisphaerota</taxon>
        <taxon>Lentisphaeria</taxon>
        <taxon>Victivallales</taxon>
        <taxon>Victivallaceae</taxon>
        <taxon>Victivallis</taxon>
    </lineage>
</organism>
<dbReference type="EMBL" id="QEKH01000009">
    <property type="protein sequence ID" value="PVY43427.1"/>
    <property type="molecule type" value="Genomic_DNA"/>
</dbReference>
<gene>
    <name evidence="1" type="ORF">C8D82_109113</name>
</gene>
<dbReference type="GeneID" id="78294915"/>
<protein>
    <submittedName>
        <fullName evidence="1">Uncharacterized protein</fullName>
    </submittedName>
</protein>
<accession>A0A2U1B4I5</accession>
<dbReference type="RefSeq" id="WP_116883606.1">
    <property type="nucleotide sequence ID" value="NZ_QEKH01000009.1"/>
</dbReference>
<sequence>MEKVELQEAVRRNLQWFEESGVMEPPDGSWGVAERLSVAEGEALEKMKRAFPAWTTLSQGLVIEQRRADCNFEAALLYKLAGEVLDDPECGAVAGKLLDFLYFRSGLLNRYDEGFPAGGWRWSHIQWRPTVWFDDDAWCIFIQLALAKLDPALDARYDLKKWAQQLAGELIPAMRRTFMAEDRRAPGEWHDPAGAWSGRLELPHWGSLAVMALARAAQDSPDPAAAAEIRRYHGYLRENLEHFTTSEFAYAILGAASAYRVFGEAADLELARQAGELLLAKLDPETGNLPAEHYEAPTGGRLADTIYTLNWSFLALQMLDELADDPRVRQARRLQAELLVSIQDRTPDPFFRGCWRGMYDLDKREWGGGDCFEGGAGSIYTGWTNAPISIGLLFESRRESLLSLF</sequence>
<keyword evidence="2" id="KW-1185">Reference proteome</keyword>
<evidence type="ECO:0000313" key="1">
    <source>
        <dbReference type="EMBL" id="PVY43427.1"/>
    </source>
</evidence>
<name>A0A2U1B4I5_9BACT</name>
<reference evidence="1 2" key="1">
    <citation type="submission" date="2018-04" db="EMBL/GenBank/DDBJ databases">
        <title>Genomic Encyclopedia of Type Strains, Phase IV (KMG-IV): sequencing the most valuable type-strain genomes for metagenomic binning, comparative biology and taxonomic classification.</title>
        <authorList>
            <person name="Goeker M."/>
        </authorList>
    </citation>
    <scope>NUCLEOTIDE SEQUENCE [LARGE SCALE GENOMIC DNA]</scope>
    <source>
        <strain evidence="1 2">DSM 14823</strain>
    </source>
</reference>
<comment type="caution">
    <text evidence="1">The sequence shown here is derived from an EMBL/GenBank/DDBJ whole genome shotgun (WGS) entry which is preliminary data.</text>
</comment>